<dbReference type="eggNOG" id="COG4750">
    <property type="taxonomic scope" value="Bacteria"/>
</dbReference>
<dbReference type="Gene3D" id="3.90.550.10">
    <property type="entry name" value="Spore Coat Polysaccharide Biosynthesis Protein SpsA, Chain A"/>
    <property type="match status" value="1"/>
</dbReference>
<dbReference type="OrthoDB" id="179763at2"/>
<keyword evidence="3" id="KW-0808">Transferase</keyword>
<sequence length="510" mass="59479">MKHSKRNAIILAAGFGMRMVPINTAQPKALLSVNGEVLIERLICQLHEAGIKDIKVVVGYMKEMFQYLESKYDIDLVESPQYSDSNNLYSLSLVAENISDTFILPCDIWCLKNPFIADYQHSFYIMYDEQIHCEKEYWKMMTGIAYIAQEDAEKLRNSMRAVAIDDVNNLAFWEEALYDENKLWLSPYFISKQMIHQINTFEDLRALDSKSEHLQSDAIDVICKVFQVNPSSIIGIKALKKGMTNRSFLFSCNGNQYIMRIPGEGTDMLINRHQETSVYSVLMNTGVCDDVLYINPKNGYKITRFLEEARSCNPYCEQDVQNCMMKLKCFHQLNLHVDHEFDIFGQIEFYQGLLKEKQSIYQDYQKIKNCIFNFSSFIEKYTEKKVLSHIDAIPDNFLLYSKDGKGEVCLIDWEYAGMQDPHVDIAMFAIYSGYDRKNIDHLIDIYFENKCSKEVRLKIYAYVAACGLLWSNWCEYKRILGIEFGEYAHRQYSYAREYSALVIQLLDEEK</sequence>
<dbReference type="Gene3D" id="3.30.200.20">
    <property type="entry name" value="Phosphorylase Kinase, domain 1"/>
    <property type="match status" value="1"/>
</dbReference>
<keyword evidence="3" id="KW-0548">Nucleotidyltransferase</keyword>
<name>C5S1B9_9PAST</name>
<evidence type="ECO:0000259" key="2">
    <source>
        <dbReference type="Pfam" id="PF12804"/>
    </source>
</evidence>
<gene>
    <name evidence="3" type="ORF">AM305_08484</name>
</gene>
<dbReference type="CDD" id="cd05151">
    <property type="entry name" value="ChoK-like"/>
    <property type="match status" value="1"/>
</dbReference>
<reference evidence="3 4" key="1">
    <citation type="journal article" date="2010" name="Vet. Microbiol.">
        <title>Production of haemolysins by strains of the Actinobacillus minor/porcitonsillarum complex.</title>
        <authorList>
            <person name="Arya G."/>
            <person name="Niven D.F."/>
        </authorList>
    </citation>
    <scope>NUCLEOTIDE SEQUENCE [LARGE SCALE GENOMIC DNA]</scope>
    <source>
        <strain evidence="3 4">NM305</strain>
    </source>
</reference>
<evidence type="ECO:0000313" key="3">
    <source>
        <dbReference type="EMBL" id="EER47350.1"/>
    </source>
</evidence>
<feature type="domain" description="MobA-like NTP transferase" evidence="2">
    <location>
        <begin position="8"/>
        <end position="118"/>
    </location>
</feature>
<proteinExistence type="predicted"/>
<evidence type="ECO:0000313" key="4">
    <source>
        <dbReference type="Proteomes" id="UP000005532"/>
    </source>
</evidence>
<dbReference type="RefSeq" id="WP_005823556.1">
    <property type="nucleotide sequence ID" value="NZ_ACQL01000085.1"/>
</dbReference>
<dbReference type="GO" id="GO:0006646">
    <property type="term" value="P:phosphatidylethanolamine biosynthetic process"/>
    <property type="evidence" value="ECO:0007669"/>
    <property type="project" value="TreeGrafter"/>
</dbReference>
<dbReference type="AlphaFoldDB" id="C5S1B9"/>
<keyword evidence="1" id="KW-0460">Magnesium</keyword>
<dbReference type="GO" id="GO:0016779">
    <property type="term" value="F:nucleotidyltransferase activity"/>
    <property type="evidence" value="ECO:0007669"/>
    <property type="project" value="UniProtKB-KW"/>
</dbReference>
<comment type="caution">
    <text evidence="3">The sequence shown here is derived from an EMBL/GenBank/DDBJ whole genome shotgun (WGS) entry which is preliminary data.</text>
</comment>
<dbReference type="SUPFAM" id="SSF53448">
    <property type="entry name" value="Nucleotide-diphospho-sugar transferases"/>
    <property type="match status" value="1"/>
</dbReference>
<evidence type="ECO:0000256" key="1">
    <source>
        <dbReference type="ARBA" id="ARBA00022842"/>
    </source>
</evidence>
<dbReference type="SUPFAM" id="SSF56112">
    <property type="entry name" value="Protein kinase-like (PK-like)"/>
    <property type="match status" value="1"/>
</dbReference>
<dbReference type="InterPro" id="IPR029044">
    <property type="entry name" value="Nucleotide-diphossugar_trans"/>
</dbReference>
<dbReference type="Gene3D" id="3.90.1200.10">
    <property type="match status" value="1"/>
</dbReference>
<dbReference type="eggNOG" id="COG0510">
    <property type="taxonomic scope" value="Bacteria"/>
</dbReference>
<keyword evidence="3" id="KW-0418">Kinase</keyword>
<dbReference type="InterPro" id="IPR025877">
    <property type="entry name" value="MobA-like_NTP_Trfase"/>
</dbReference>
<protein>
    <submittedName>
        <fullName evidence="3">Cholinephosphate cytidylyltransferase/choline kinase</fullName>
    </submittedName>
</protein>
<dbReference type="GO" id="GO:0005737">
    <property type="term" value="C:cytoplasm"/>
    <property type="evidence" value="ECO:0007669"/>
    <property type="project" value="TreeGrafter"/>
</dbReference>
<dbReference type="Proteomes" id="UP000005532">
    <property type="component" value="Unassembled WGS sequence"/>
</dbReference>
<dbReference type="EMBL" id="ACQL01000085">
    <property type="protein sequence ID" value="EER47350.1"/>
    <property type="molecule type" value="Genomic_DNA"/>
</dbReference>
<dbReference type="PANTHER" id="PTHR22603:SF66">
    <property type="entry name" value="ETHANOLAMINE KINASE"/>
    <property type="match status" value="1"/>
</dbReference>
<dbReference type="PANTHER" id="PTHR22603">
    <property type="entry name" value="CHOLINE/ETHANOALAMINE KINASE"/>
    <property type="match status" value="1"/>
</dbReference>
<dbReference type="InterPro" id="IPR011009">
    <property type="entry name" value="Kinase-like_dom_sf"/>
</dbReference>
<dbReference type="Pfam" id="PF12804">
    <property type="entry name" value="NTP_transf_3"/>
    <property type="match status" value="1"/>
</dbReference>
<dbReference type="Pfam" id="PF01633">
    <property type="entry name" value="Choline_kinase"/>
    <property type="match status" value="1"/>
</dbReference>
<dbReference type="GO" id="GO:0004305">
    <property type="term" value="F:ethanolamine kinase activity"/>
    <property type="evidence" value="ECO:0007669"/>
    <property type="project" value="TreeGrafter"/>
</dbReference>
<accession>C5S1B9</accession>
<organism evidence="3 4">
    <name type="scientific">Actinobacillus minor NM305</name>
    <dbReference type="NCBI Taxonomy" id="637911"/>
    <lineage>
        <taxon>Bacteria</taxon>
        <taxon>Pseudomonadati</taxon>
        <taxon>Pseudomonadota</taxon>
        <taxon>Gammaproteobacteria</taxon>
        <taxon>Pasteurellales</taxon>
        <taxon>Pasteurellaceae</taxon>
        <taxon>Actinobacillus</taxon>
    </lineage>
</organism>